<reference evidence="1" key="2">
    <citation type="journal article" date="2015" name="Data Brief">
        <title>Shoot transcriptome of the giant reed, Arundo donax.</title>
        <authorList>
            <person name="Barrero R.A."/>
            <person name="Guerrero F.D."/>
            <person name="Moolhuijzen P."/>
            <person name="Goolsby J.A."/>
            <person name="Tidwell J."/>
            <person name="Bellgard S.E."/>
            <person name="Bellgard M.I."/>
        </authorList>
    </citation>
    <scope>NUCLEOTIDE SEQUENCE</scope>
    <source>
        <tissue evidence="1">Shoot tissue taken approximately 20 cm above the soil surface</tissue>
    </source>
</reference>
<dbReference type="AlphaFoldDB" id="A0A0A9CWF5"/>
<evidence type="ECO:0000313" key="1">
    <source>
        <dbReference type="EMBL" id="JAD75837.1"/>
    </source>
</evidence>
<protein>
    <submittedName>
        <fullName evidence="1">Uncharacterized protein</fullName>
    </submittedName>
</protein>
<reference evidence="1" key="1">
    <citation type="submission" date="2014-09" db="EMBL/GenBank/DDBJ databases">
        <authorList>
            <person name="Magalhaes I.L.F."/>
            <person name="Oliveira U."/>
            <person name="Santos F.R."/>
            <person name="Vidigal T.H.D.A."/>
            <person name="Brescovit A.D."/>
            <person name="Santos A.J."/>
        </authorList>
    </citation>
    <scope>NUCLEOTIDE SEQUENCE</scope>
    <source>
        <tissue evidence="1">Shoot tissue taken approximately 20 cm above the soil surface</tissue>
    </source>
</reference>
<accession>A0A0A9CWF5</accession>
<name>A0A0A9CWF5_ARUDO</name>
<sequence length="85" mass="9405">MSVAAATDHLSLSGGCTGVPPPPAHPPCAGVLVLFPRRCRRAWLPDSVRPLNDARRYQAPVCVPERHLRNVRFSHSLVRYPNIVK</sequence>
<organism evidence="1">
    <name type="scientific">Arundo donax</name>
    <name type="common">Giant reed</name>
    <name type="synonym">Donax arundinaceus</name>
    <dbReference type="NCBI Taxonomy" id="35708"/>
    <lineage>
        <taxon>Eukaryota</taxon>
        <taxon>Viridiplantae</taxon>
        <taxon>Streptophyta</taxon>
        <taxon>Embryophyta</taxon>
        <taxon>Tracheophyta</taxon>
        <taxon>Spermatophyta</taxon>
        <taxon>Magnoliopsida</taxon>
        <taxon>Liliopsida</taxon>
        <taxon>Poales</taxon>
        <taxon>Poaceae</taxon>
        <taxon>PACMAD clade</taxon>
        <taxon>Arundinoideae</taxon>
        <taxon>Arundineae</taxon>
        <taxon>Arundo</taxon>
    </lineage>
</organism>
<dbReference type="EMBL" id="GBRH01222058">
    <property type="protein sequence ID" value="JAD75837.1"/>
    <property type="molecule type" value="Transcribed_RNA"/>
</dbReference>
<proteinExistence type="predicted"/>